<evidence type="ECO:0000313" key="1">
    <source>
        <dbReference type="EMBL" id="RPA73973.1"/>
    </source>
</evidence>
<gene>
    <name evidence="1" type="ORF">BJ508DRAFT_313314</name>
</gene>
<reference evidence="1 2" key="1">
    <citation type="journal article" date="2018" name="Nat. Ecol. Evol.">
        <title>Pezizomycetes genomes reveal the molecular basis of ectomycorrhizal truffle lifestyle.</title>
        <authorList>
            <person name="Murat C."/>
            <person name="Payen T."/>
            <person name="Noel B."/>
            <person name="Kuo A."/>
            <person name="Morin E."/>
            <person name="Chen J."/>
            <person name="Kohler A."/>
            <person name="Krizsan K."/>
            <person name="Balestrini R."/>
            <person name="Da Silva C."/>
            <person name="Montanini B."/>
            <person name="Hainaut M."/>
            <person name="Levati E."/>
            <person name="Barry K.W."/>
            <person name="Belfiori B."/>
            <person name="Cichocki N."/>
            <person name="Clum A."/>
            <person name="Dockter R.B."/>
            <person name="Fauchery L."/>
            <person name="Guy J."/>
            <person name="Iotti M."/>
            <person name="Le Tacon F."/>
            <person name="Lindquist E.A."/>
            <person name="Lipzen A."/>
            <person name="Malagnac F."/>
            <person name="Mello A."/>
            <person name="Molinier V."/>
            <person name="Miyauchi S."/>
            <person name="Poulain J."/>
            <person name="Riccioni C."/>
            <person name="Rubini A."/>
            <person name="Sitrit Y."/>
            <person name="Splivallo R."/>
            <person name="Traeger S."/>
            <person name="Wang M."/>
            <person name="Zifcakova L."/>
            <person name="Wipf D."/>
            <person name="Zambonelli A."/>
            <person name="Paolocci F."/>
            <person name="Nowrousian M."/>
            <person name="Ottonello S."/>
            <person name="Baldrian P."/>
            <person name="Spatafora J.W."/>
            <person name="Henrissat B."/>
            <person name="Nagy L.G."/>
            <person name="Aury J.M."/>
            <person name="Wincker P."/>
            <person name="Grigoriev I.V."/>
            <person name="Bonfante P."/>
            <person name="Martin F.M."/>
        </authorList>
    </citation>
    <scope>NUCLEOTIDE SEQUENCE [LARGE SCALE GENOMIC DNA]</scope>
    <source>
        <strain evidence="1 2">RN42</strain>
    </source>
</reference>
<organism evidence="1 2">
    <name type="scientific">Ascobolus immersus RN42</name>
    <dbReference type="NCBI Taxonomy" id="1160509"/>
    <lineage>
        <taxon>Eukaryota</taxon>
        <taxon>Fungi</taxon>
        <taxon>Dikarya</taxon>
        <taxon>Ascomycota</taxon>
        <taxon>Pezizomycotina</taxon>
        <taxon>Pezizomycetes</taxon>
        <taxon>Pezizales</taxon>
        <taxon>Ascobolaceae</taxon>
        <taxon>Ascobolus</taxon>
    </lineage>
</organism>
<protein>
    <submittedName>
        <fullName evidence="1">Uncharacterized protein</fullName>
    </submittedName>
</protein>
<dbReference type="EMBL" id="ML119805">
    <property type="protein sequence ID" value="RPA73973.1"/>
    <property type="molecule type" value="Genomic_DNA"/>
</dbReference>
<sequence length="142" mass="16323">MAPRWLRMGRRLLTTRGPKPAWHGLGPRKAYRRLFPDTINEEPVRTLNDNVIDKITNNDQINSERASRNFLLGPDDPIEPPVHLLEGLPPLASDYPRTRREIETFPMTGWVRTGVALGWSIDINDDPVTVRRLWRGKTGTFD</sequence>
<proteinExistence type="predicted"/>
<accession>A0A3N4HJ59</accession>
<dbReference type="AlphaFoldDB" id="A0A3N4HJ59"/>
<name>A0A3N4HJ59_ASCIM</name>
<keyword evidence="2" id="KW-1185">Reference proteome</keyword>
<dbReference type="Proteomes" id="UP000275078">
    <property type="component" value="Unassembled WGS sequence"/>
</dbReference>
<evidence type="ECO:0000313" key="2">
    <source>
        <dbReference type="Proteomes" id="UP000275078"/>
    </source>
</evidence>